<organism evidence="1 2">
    <name type="scientific">Rhodanobacter glycinis</name>
    <dbReference type="NCBI Taxonomy" id="582702"/>
    <lineage>
        <taxon>Bacteria</taxon>
        <taxon>Pseudomonadati</taxon>
        <taxon>Pseudomonadota</taxon>
        <taxon>Gammaproteobacteria</taxon>
        <taxon>Lysobacterales</taxon>
        <taxon>Rhodanobacteraceae</taxon>
        <taxon>Rhodanobacter</taxon>
    </lineage>
</organism>
<evidence type="ECO:0000313" key="2">
    <source>
        <dbReference type="Proteomes" id="UP000198725"/>
    </source>
</evidence>
<sequence>MCAIIGDLSKDDTKRLALYAARLANTLPGVDPKDLLHHALLKASLGERRCPRDATAITFLGNAMRSELFNLRRKSKQTESMGDLEQDFEDVDDESPEAWVERMDDLKHAMEEVQQAFGDDTRPMLVFEGRAEGLSRDEIRELLGLDQLAYESLEKKIRRFMNKRLSERRAI</sequence>
<dbReference type="EMBL" id="FOSR01000015">
    <property type="protein sequence ID" value="SFL12545.1"/>
    <property type="molecule type" value="Genomic_DNA"/>
</dbReference>
<dbReference type="AlphaFoldDB" id="A0A1I4F3I5"/>
<gene>
    <name evidence="1" type="ORF">SAMN05192579_11582</name>
</gene>
<keyword evidence="1" id="KW-0804">Transcription</keyword>
<keyword evidence="2" id="KW-1185">Reference proteome</keyword>
<accession>A0A1I4F3I5</accession>
<evidence type="ECO:0000313" key="1">
    <source>
        <dbReference type="EMBL" id="SFL12545.1"/>
    </source>
</evidence>
<dbReference type="GO" id="GO:0000428">
    <property type="term" value="C:DNA-directed RNA polymerase complex"/>
    <property type="evidence" value="ECO:0007669"/>
    <property type="project" value="UniProtKB-KW"/>
</dbReference>
<proteinExistence type="predicted"/>
<protein>
    <submittedName>
        <fullName evidence="1">DNA-directed RNA polymerase specialized sigma subunit, sigma24 family</fullName>
    </submittedName>
</protein>
<name>A0A1I4F3I5_9GAMM</name>
<reference evidence="2" key="1">
    <citation type="submission" date="2016-10" db="EMBL/GenBank/DDBJ databases">
        <authorList>
            <person name="Varghese N."/>
            <person name="Submissions S."/>
        </authorList>
    </citation>
    <scope>NUCLEOTIDE SEQUENCE [LARGE SCALE GENOMIC DNA]</scope>
    <source>
        <strain evidence="2">MO64</strain>
    </source>
</reference>
<dbReference type="Proteomes" id="UP000198725">
    <property type="component" value="Unassembled WGS sequence"/>
</dbReference>
<keyword evidence="1" id="KW-0240">DNA-directed RNA polymerase</keyword>